<dbReference type="RefSeq" id="WP_066666844.1">
    <property type="nucleotide sequence ID" value="NZ_LYVF01000062.1"/>
</dbReference>
<name>A0A1B7LH71_9FIRM</name>
<dbReference type="Proteomes" id="UP000078532">
    <property type="component" value="Unassembled WGS sequence"/>
</dbReference>
<comment type="caution">
    <text evidence="2">The sequence shown here is derived from an EMBL/GenBank/DDBJ whole genome shotgun (WGS) entry which is preliminary data.</text>
</comment>
<feature type="domain" description="Prenylated flavin chaperone LpdD-like" evidence="1">
    <location>
        <begin position="11"/>
        <end position="123"/>
    </location>
</feature>
<dbReference type="AlphaFoldDB" id="A0A1B7LH71"/>
<organism evidence="2 3">
    <name type="scientific">Desulfotomaculum copahuensis</name>
    <dbReference type="NCBI Taxonomy" id="1838280"/>
    <lineage>
        <taxon>Bacteria</taxon>
        <taxon>Bacillati</taxon>
        <taxon>Bacillota</taxon>
        <taxon>Clostridia</taxon>
        <taxon>Eubacteriales</taxon>
        <taxon>Desulfotomaculaceae</taxon>
        <taxon>Desulfotomaculum</taxon>
    </lineage>
</organism>
<evidence type="ECO:0000313" key="3">
    <source>
        <dbReference type="Proteomes" id="UP000078532"/>
    </source>
</evidence>
<evidence type="ECO:0000259" key="1">
    <source>
        <dbReference type="Pfam" id="PF21758"/>
    </source>
</evidence>
<evidence type="ECO:0000313" key="2">
    <source>
        <dbReference type="EMBL" id="OAT85497.1"/>
    </source>
</evidence>
<gene>
    <name evidence="2" type="ORF">A6M21_06175</name>
</gene>
<dbReference type="EMBL" id="LYVF01000062">
    <property type="protein sequence ID" value="OAT85497.1"/>
    <property type="molecule type" value="Genomic_DNA"/>
</dbReference>
<dbReference type="Pfam" id="PF21758">
    <property type="entry name" value="PAC_bac"/>
    <property type="match status" value="1"/>
</dbReference>
<proteinExistence type="predicted"/>
<protein>
    <recommendedName>
        <fullName evidence="1">Prenylated flavin chaperone LpdD-like domain-containing protein</fullName>
    </recommendedName>
</protein>
<dbReference type="OrthoDB" id="5878625at2"/>
<reference evidence="2 3" key="1">
    <citation type="submission" date="2016-04" db="EMBL/GenBank/DDBJ databases">
        <authorList>
            <person name="Evans L.H."/>
            <person name="Alamgir A."/>
            <person name="Owens N."/>
            <person name="Weber N.D."/>
            <person name="Virtaneva K."/>
            <person name="Barbian K."/>
            <person name="Babar A."/>
            <person name="Rosenke K."/>
        </authorList>
    </citation>
    <scope>NUCLEOTIDE SEQUENCE [LARGE SCALE GENOMIC DNA]</scope>
    <source>
        <strain evidence="2 3">LMa1</strain>
    </source>
</reference>
<dbReference type="STRING" id="1838280.A6M21_06175"/>
<dbReference type="InterPro" id="IPR048844">
    <property type="entry name" value="LpdD_chaperone-like"/>
</dbReference>
<keyword evidence="3" id="KW-1185">Reference proteome</keyword>
<accession>A0A1B7LH71</accession>
<sequence>MPDMLSFQAGEGKYRVQLTVTLTGDGIILQLLGGEKPHLGAVVLSVPRPSLAVHAGISCNSTVVPRLGHKDDEVAKPVAEMVAVATGQPVSVSAGLHIEKATEREINLLRENCRRVAAQLLEFLRRTE</sequence>